<proteinExistence type="predicted"/>
<gene>
    <name evidence="1" type="ORF">Trco_002327</name>
</gene>
<evidence type="ECO:0000313" key="1">
    <source>
        <dbReference type="EMBL" id="KAH6608981.1"/>
    </source>
</evidence>
<accession>A0A9P8QMF0</accession>
<sequence>MYRHGIVQASKPKLLYPRISIEVNSFHDSYTLVHVDCPQSIHFDPAFDFLVVETPPMRCI</sequence>
<dbReference type="AlphaFoldDB" id="A0A9P8QMF0"/>
<dbReference type="EMBL" id="JAIWOZ010000002">
    <property type="protein sequence ID" value="KAH6608981.1"/>
    <property type="molecule type" value="Genomic_DNA"/>
</dbReference>
<protein>
    <submittedName>
        <fullName evidence="1">Uncharacterized protein</fullName>
    </submittedName>
</protein>
<evidence type="ECO:0000313" key="2">
    <source>
        <dbReference type="Proteomes" id="UP000827724"/>
    </source>
</evidence>
<name>A0A9P8QMF0_9HYPO</name>
<keyword evidence="2" id="KW-1185">Reference proteome</keyword>
<organism evidence="1 2">
    <name type="scientific">Trichoderma cornu-damae</name>
    <dbReference type="NCBI Taxonomy" id="654480"/>
    <lineage>
        <taxon>Eukaryota</taxon>
        <taxon>Fungi</taxon>
        <taxon>Dikarya</taxon>
        <taxon>Ascomycota</taxon>
        <taxon>Pezizomycotina</taxon>
        <taxon>Sordariomycetes</taxon>
        <taxon>Hypocreomycetidae</taxon>
        <taxon>Hypocreales</taxon>
        <taxon>Hypocreaceae</taxon>
        <taxon>Trichoderma</taxon>
    </lineage>
</organism>
<reference evidence="1" key="1">
    <citation type="submission" date="2021-08" db="EMBL/GenBank/DDBJ databases">
        <title>Chromosome-Level Trichoderma cornu-damae using Hi-C Data.</title>
        <authorList>
            <person name="Kim C.S."/>
        </authorList>
    </citation>
    <scope>NUCLEOTIDE SEQUENCE</scope>
    <source>
        <strain evidence="1">KA19-0412C</strain>
    </source>
</reference>
<dbReference type="Proteomes" id="UP000827724">
    <property type="component" value="Unassembled WGS sequence"/>
</dbReference>
<comment type="caution">
    <text evidence="1">The sequence shown here is derived from an EMBL/GenBank/DDBJ whole genome shotgun (WGS) entry which is preliminary data.</text>
</comment>